<protein>
    <submittedName>
        <fullName evidence="4">SH3 domain-containing protein</fullName>
    </submittedName>
</protein>
<name>A0A183EW11_9BILA</name>
<dbReference type="Proteomes" id="UP000271098">
    <property type="component" value="Unassembled WGS sequence"/>
</dbReference>
<reference evidence="2 3" key="2">
    <citation type="submission" date="2018-11" db="EMBL/GenBank/DDBJ databases">
        <authorList>
            <consortium name="Pathogen Informatics"/>
        </authorList>
    </citation>
    <scope>NUCLEOTIDE SEQUENCE [LARGE SCALE GENOMIC DNA]</scope>
</reference>
<keyword evidence="3" id="KW-1185">Reference proteome</keyword>
<evidence type="ECO:0000313" key="4">
    <source>
        <dbReference type="WBParaSite" id="GPUH_0002518201-mRNA-1"/>
    </source>
</evidence>
<accession>A0A183EW11</accession>
<organism evidence="4">
    <name type="scientific">Gongylonema pulchrum</name>
    <dbReference type="NCBI Taxonomy" id="637853"/>
    <lineage>
        <taxon>Eukaryota</taxon>
        <taxon>Metazoa</taxon>
        <taxon>Ecdysozoa</taxon>
        <taxon>Nematoda</taxon>
        <taxon>Chromadorea</taxon>
        <taxon>Rhabditida</taxon>
        <taxon>Spirurina</taxon>
        <taxon>Spiruromorpha</taxon>
        <taxon>Spiruroidea</taxon>
        <taxon>Gongylonematidae</taxon>
        <taxon>Gongylonema</taxon>
    </lineage>
</organism>
<gene>
    <name evidence="2" type="ORF">GPUH_LOCUS25152</name>
</gene>
<dbReference type="EMBL" id="UYRT01103954">
    <property type="protein sequence ID" value="VDN43826.1"/>
    <property type="molecule type" value="Genomic_DNA"/>
</dbReference>
<proteinExistence type="predicted"/>
<feature type="region of interest" description="Disordered" evidence="1">
    <location>
        <begin position="27"/>
        <end position="64"/>
    </location>
</feature>
<reference evidence="4" key="1">
    <citation type="submission" date="2016-06" db="UniProtKB">
        <authorList>
            <consortium name="WormBaseParasite"/>
        </authorList>
    </citation>
    <scope>IDENTIFICATION</scope>
</reference>
<evidence type="ECO:0000256" key="1">
    <source>
        <dbReference type="SAM" id="MobiDB-lite"/>
    </source>
</evidence>
<sequence>MFIKDTGNDGWTPSEYNISTQQAFAFDPVDSSSSTNSSAPSTPAFPAIHSGKFLSDSLPGEMTQ</sequence>
<dbReference type="AlphaFoldDB" id="A0A183EW11"/>
<dbReference type="WBParaSite" id="GPUH_0002518201-mRNA-1">
    <property type="protein sequence ID" value="GPUH_0002518201-mRNA-1"/>
    <property type="gene ID" value="GPUH_0002518201"/>
</dbReference>
<evidence type="ECO:0000313" key="3">
    <source>
        <dbReference type="Proteomes" id="UP000271098"/>
    </source>
</evidence>
<feature type="compositionally biased region" description="Low complexity" evidence="1">
    <location>
        <begin position="31"/>
        <end position="44"/>
    </location>
</feature>
<evidence type="ECO:0000313" key="2">
    <source>
        <dbReference type="EMBL" id="VDN43826.1"/>
    </source>
</evidence>